<evidence type="ECO:0000313" key="2">
    <source>
        <dbReference type="EMBL" id="KAA6316324.1"/>
    </source>
</evidence>
<comment type="caution">
    <text evidence="2">The sequence shown here is derived from an EMBL/GenBank/DDBJ whole genome shotgun (WGS) entry which is preliminary data.</text>
</comment>
<keyword evidence="1" id="KW-0472">Membrane</keyword>
<organism evidence="2">
    <name type="scientific">termite gut metagenome</name>
    <dbReference type="NCBI Taxonomy" id="433724"/>
    <lineage>
        <taxon>unclassified sequences</taxon>
        <taxon>metagenomes</taxon>
        <taxon>organismal metagenomes</taxon>
    </lineage>
</organism>
<keyword evidence="1" id="KW-1133">Transmembrane helix</keyword>
<dbReference type="EMBL" id="SNRY01004921">
    <property type="protein sequence ID" value="KAA6316324.1"/>
    <property type="molecule type" value="Genomic_DNA"/>
</dbReference>
<feature type="transmembrane region" description="Helical" evidence="1">
    <location>
        <begin position="72"/>
        <end position="95"/>
    </location>
</feature>
<sequence>MKIIALIIGTIIPLIVWLINGVIIYKKKKKIRIHKKSKIKISSLMIDIIDKGNYLTASCPKCGVILPSRIKIWVLFVSLMVCVLFSFIFTFFIISTAEAEYILVKVFIILLGASNFIVYYIFVFRNLSKYIKDNSNNLKFVKRWKCPICDGKAGISQHEFPLNLKYPKIAKKIWTELVPPTEQAVSLQGELLKCIEYLRYEAQQNKNANYGNGHDLLVKFIQKKLVQTGVFSKKGIGKINYRIKKLLRYSYPCIKDDVYVYLIDCICEFYIKFPNVIKYDRNHDNI</sequence>
<proteinExistence type="predicted"/>
<feature type="transmembrane region" description="Helical" evidence="1">
    <location>
        <begin position="101"/>
        <end position="122"/>
    </location>
</feature>
<keyword evidence="1" id="KW-0812">Transmembrane</keyword>
<protein>
    <submittedName>
        <fullName evidence="2">Uncharacterized protein</fullName>
    </submittedName>
</protein>
<accession>A0A5J4Q604</accession>
<reference evidence="2" key="1">
    <citation type="submission" date="2019-03" db="EMBL/GenBank/DDBJ databases">
        <title>Single cell metagenomics reveals metabolic interactions within the superorganism composed of flagellate Streblomastix strix and complex community of Bacteroidetes bacteria on its surface.</title>
        <authorList>
            <person name="Treitli S.C."/>
            <person name="Kolisko M."/>
            <person name="Husnik F."/>
            <person name="Keeling P."/>
            <person name="Hampl V."/>
        </authorList>
    </citation>
    <scope>NUCLEOTIDE SEQUENCE</scope>
    <source>
        <strain evidence="2">STM</strain>
    </source>
</reference>
<dbReference type="AlphaFoldDB" id="A0A5J4Q604"/>
<feature type="transmembrane region" description="Helical" evidence="1">
    <location>
        <begin position="6"/>
        <end position="25"/>
    </location>
</feature>
<name>A0A5J4Q604_9ZZZZ</name>
<evidence type="ECO:0000256" key="1">
    <source>
        <dbReference type="SAM" id="Phobius"/>
    </source>
</evidence>
<gene>
    <name evidence="2" type="ORF">EZS27_033350</name>
</gene>